<dbReference type="InterPro" id="IPR003599">
    <property type="entry name" value="Ig_sub"/>
</dbReference>
<sequence length="768" mass="84490">LPQTTLTLEPPFPEIFTGETVTLRCGVEGGSAGWKYLWYKDSEDTPVLQTAGRSITGDSYTITAAAVSDQGQYCCRGQRGDQPLYSHLSDKVILTVSELPKAVLTSSPQWGELYTGETVTLSCGVEGRFTGWRYLWYKSSQEGTVKIRDTTGASYTLSSVTQSHSGQYLCEAQRGDRPRSSQRSDPVTLTVSGEFINTMDVPNMPCFFIYPELPKAVLTSSPEWGELYTGETVTLSCGVEGRFTDWEYLWYKSSQGGTVKIRDTTGASYTLSSVTQSHSGQYQCEAQRGDRPRSSQRSDPVTLTVSELPQTTLTLDPPFPEIFTGETVSLRCGVEGGSAGWKYLWYKDSEDTPVLQTADRSITGDSYTITAAAVSDQGQYWCRGQKGGQPLYSQHSDPVILNITAGKPKPVLTRVPAREIFEGDTVTLSCVVEGGSDGWRYLWYKDSRETSAPQTDSSSGTGAGYTISAAALSHSGEYWCRAGRGSKPFNSQYSNAVNIQVSKRPQAVLTQEPAWTQIYESETVTLRCKVPGDYTEWRFTWYKAGRKVPATQDYYSSIDGDRYTISSATRDHSGKYTCQGVRTGNPSYSKTSIALTLRVSELPQTTLTLEPPFPEIFTGETVTLRCGVEVGSAGWKYLWYKDSEDTPVLQTAGRSITGDSYTITAAAVSDQGQYCCRGQRGDQPLYSQLSDKVILTVSGEFTQLNADSSYRSCAPFLNDQLPPTLQNKLSCHLVKGTLFPLHNALTGREGDLTPSTIRPLSQRDRDTL</sequence>
<gene>
    <name evidence="5" type="ORF">HHUSO_G33535</name>
</gene>
<dbReference type="PROSITE" id="PS50835">
    <property type="entry name" value="IG_LIKE"/>
    <property type="match status" value="7"/>
</dbReference>
<keyword evidence="6" id="KW-1185">Reference proteome</keyword>
<feature type="domain" description="Ig-like" evidence="4">
    <location>
        <begin position="505"/>
        <end position="596"/>
    </location>
</feature>
<feature type="domain" description="Ig-like" evidence="4">
    <location>
        <begin position="309"/>
        <end position="383"/>
    </location>
</feature>
<dbReference type="Pfam" id="PF13895">
    <property type="entry name" value="Ig_2"/>
    <property type="match status" value="2"/>
</dbReference>
<dbReference type="Pfam" id="PF13927">
    <property type="entry name" value="Ig_3"/>
    <property type="match status" value="5"/>
</dbReference>
<feature type="domain" description="Ig-like" evidence="4">
    <location>
        <begin position="214"/>
        <end position="304"/>
    </location>
</feature>
<evidence type="ECO:0000256" key="2">
    <source>
        <dbReference type="ARBA" id="ARBA00023157"/>
    </source>
</evidence>
<evidence type="ECO:0000256" key="3">
    <source>
        <dbReference type="SAM" id="MobiDB-lite"/>
    </source>
</evidence>
<dbReference type="InterPro" id="IPR050488">
    <property type="entry name" value="Ig_Fc_receptor"/>
</dbReference>
<dbReference type="InterPro" id="IPR003598">
    <property type="entry name" value="Ig_sub2"/>
</dbReference>
<name>A0ABR0Y7S7_HUSHU</name>
<protein>
    <submittedName>
        <fullName evidence="5">Fc receptor-like protein 5</fullName>
    </submittedName>
</protein>
<dbReference type="Proteomes" id="UP001369086">
    <property type="component" value="Unassembled WGS sequence"/>
</dbReference>
<evidence type="ECO:0000256" key="1">
    <source>
        <dbReference type="ARBA" id="ARBA00022729"/>
    </source>
</evidence>
<feature type="region of interest" description="Disordered" evidence="3">
    <location>
        <begin position="280"/>
        <end position="301"/>
    </location>
</feature>
<evidence type="ECO:0000259" key="4">
    <source>
        <dbReference type="PROSITE" id="PS50835"/>
    </source>
</evidence>
<feature type="domain" description="Ig-like" evidence="4">
    <location>
        <begin position="408"/>
        <end position="502"/>
    </location>
</feature>
<comment type="caution">
    <text evidence="5">The sequence shown here is derived from an EMBL/GenBank/DDBJ whole genome shotgun (WGS) entry which is preliminary data.</text>
</comment>
<feature type="non-terminal residue" evidence="5">
    <location>
        <position position="1"/>
    </location>
</feature>
<dbReference type="EMBL" id="JAHFZB010000043">
    <property type="protein sequence ID" value="KAK6468690.1"/>
    <property type="molecule type" value="Genomic_DNA"/>
</dbReference>
<evidence type="ECO:0000313" key="6">
    <source>
        <dbReference type="Proteomes" id="UP001369086"/>
    </source>
</evidence>
<keyword evidence="1" id="KW-0732">Signal</keyword>
<dbReference type="InterPro" id="IPR013783">
    <property type="entry name" value="Ig-like_fold"/>
</dbReference>
<reference evidence="5 6" key="1">
    <citation type="submission" date="2021-05" db="EMBL/GenBank/DDBJ databases">
        <authorList>
            <person name="Zahm M."/>
            <person name="Klopp C."/>
            <person name="Cabau C."/>
            <person name="Kuhl H."/>
            <person name="Suciu R."/>
            <person name="Ciorpac M."/>
            <person name="Holostenco D."/>
            <person name="Gessner J."/>
            <person name="Wuertz S."/>
            <person name="Hohne C."/>
            <person name="Stock M."/>
            <person name="Gislard M."/>
            <person name="Lluch J."/>
            <person name="Milhes M."/>
            <person name="Lampietro C."/>
            <person name="Lopez Roques C."/>
            <person name="Donnadieu C."/>
            <person name="Du K."/>
            <person name="Schartl M."/>
            <person name="Guiguen Y."/>
        </authorList>
    </citation>
    <scope>NUCLEOTIDE SEQUENCE [LARGE SCALE GENOMIC DNA]</scope>
    <source>
        <strain evidence="5">Hh-F2</strain>
        <tissue evidence="5">Blood</tissue>
    </source>
</reference>
<dbReference type="InterPro" id="IPR036179">
    <property type="entry name" value="Ig-like_dom_sf"/>
</dbReference>
<dbReference type="PANTHER" id="PTHR11481:SF112">
    <property type="entry name" value="FC RECEPTOR-LIKE PROTEIN 4-RELATED"/>
    <property type="match status" value="1"/>
</dbReference>
<organism evidence="5 6">
    <name type="scientific">Huso huso</name>
    <name type="common">Beluga</name>
    <name type="synonym">Acipenser huso</name>
    <dbReference type="NCBI Taxonomy" id="61971"/>
    <lineage>
        <taxon>Eukaryota</taxon>
        <taxon>Metazoa</taxon>
        <taxon>Chordata</taxon>
        <taxon>Craniata</taxon>
        <taxon>Vertebrata</taxon>
        <taxon>Euteleostomi</taxon>
        <taxon>Actinopterygii</taxon>
        <taxon>Chondrostei</taxon>
        <taxon>Acipenseriformes</taxon>
        <taxon>Acipenseridae</taxon>
        <taxon>Huso</taxon>
    </lineage>
</organism>
<proteinExistence type="predicted"/>
<dbReference type="PANTHER" id="PTHR11481">
    <property type="entry name" value="IMMUNOGLOBULIN FC RECEPTOR"/>
    <property type="match status" value="1"/>
</dbReference>
<accession>A0ABR0Y7S7</accession>
<feature type="domain" description="Ig-like" evidence="4">
    <location>
        <begin position="100"/>
        <end position="190"/>
    </location>
</feature>
<keyword evidence="2" id="KW-1015">Disulfide bond</keyword>
<dbReference type="SMART" id="SM00408">
    <property type="entry name" value="IGc2"/>
    <property type="match status" value="7"/>
</dbReference>
<dbReference type="SUPFAM" id="SSF48726">
    <property type="entry name" value="Immunoglobulin"/>
    <property type="match status" value="7"/>
</dbReference>
<evidence type="ECO:0000313" key="5">
    <source>
        <dbReference type="EMBL" id="KAK6468690.1"/>
    </source>
</evidence>
<dbReference type="Gene3D" id="2.60.40.10">
    <property type="entry name" value="Immunoglobulins"/>
    <property type="match status" value="7"/>
</dbReference>
<feature type="domain" description="Ig-like" evidence="4">
    <location>
        <begin position="603"/>
        <end position="690"/>
    </location>
</feature>
<dbReference type="SMART" id="SM00409">
    <property type="entry name" value="IG"/>
    <property type="match status" value="7"/>
</dbReference>
<feature type="domain" description="Ig-like" evidence="4">
    <location>
        <begin position="2"/>
        <end position="76"/>
    </location>
</feature>
<dbReference type="InterPro" id="IPR007110">
    <property type="entry name" value="Ig-like_dom"/>
</dbReference>